<evidence type="ECO:0000313" key="8">
    <source>
        <dbReference type="WBParaSite" id="BXY_0366700.1"/>
    </source>
</evidence>
<feature type="coiled-coil region" evidence="2">
    <location>
        <begin position="14"/>
        <end position="41"/>
    </location>
</feature>
<dbReference type="PANTHER" id="PTHR15341">
    <property type="entry name" value="SUN-COR STEROID HORMONE RECEPTOR CO-REPRESSOR"/>
    <property type="match status" value="1"/>
</dbReference>
<keyword evidence="2" id="KW-0175">Coiled coil</keyword>
<dbReference type="InterPro" id="IPR011082">
    <property type="entry name" value="Exosome-assoc_fac/DNA_repair"/>
</dbReference>
<dbReference type="PANTHER" id="PTHR15341:SF3">
    <property type="entry name" value="NUCLEAR NUCLEIC ACID-BINDING PROTEIN C1D"/>
    <property type="match status" value="1"/>
</dbReference>
<dbReference type="SMR" id="A0A1I7RSG3"/>
<gene>
    <name evidence="4" type="ORF">BXYJ_LOCUS11779</name>
</gene>
<dbReference type="Proteomes" id="UP000095284">
    <property type="component" value="Unplaced"/>
</dbReference>
<comment type="subunit">
    <text evidence="1">Monomer and homodimer.</text>
</comment>
<keyword evidence="1" id="KW-0539">Nucleus</keyword>
<keyword evidence="1" id="KW-0694">RNA-binding</keyword>
<evidence type="ECO:0000313" key="4">
    <source>
        <dbReference type="EMBL" id="CAD5231683.1"/>
    </source>
</evidence>
<dbReference type="EMBL" id="CAJFDI010000005">
    <property type="protein sequence ID" value="CAD5231683.1"/>
    <property type="molecule type" value="Genomic_DNA"/>
</dbReference>
<keyword evidence="1" id="KW-0238">DNA-binding</keyword>
<evidence type="ECO:0000256" key="3">
    <source>
        <dbReference type="SAM" id="MobiDB-lite"/>
    </source>
</evidence>
<dbReference type="GO" id="GO:0005737">
    <property type="term" value="C:cytoplasm"/>
    <property type="evidence" value="ECO:0007669"/>
    <property type="project" value="UniProtKB-SubCell"/>
</dbReference>
<protein>
    <recommendedName>
        <fullName evidence="1">Nuclear nucleic acid-binding protein C1D</fullName>
    </recommendedName>
</protein>
<dbReference type="AlphaFoldDB" id="A0A1I7RSG3"/>
<dbReference type="WBParaSite" id="BXY_0366700.1">
    <property type="protein sequence ID" value="BXY_0366700.1"/>
    <property type="gene ID" value="BXY_0366700"/>
</dbReference>
<reference evidence="5" key="2">
    <citation type="submission" date="2020-08" db="EMBL/GenBank/DDBJ databases">
        <authorList>
            <person name="Kikuchi T."/>
        </authorList>
    </citation>
    <scope>NUCLEOTIDE SEQUENCE</scope>
    <source>
        <strain evidence="4">Ka4C1</strain>
    </source>
</reference>
<keyword evidence="1" id="KW-0698">rRNA processing</keyword>
<dbReference type="OrthoDB" id="1421013at2759"/>
<dbReference type="GO" id="GO:0010468">
    <property type="term" value="P:regulation of gene expression"/>
    <property type="evidence" value="ECO:0007669"/>
    <property type="project" value="TreeGrafter"/>
</dbReference>
<dbReference type="GO" id="GO:0003677">
    <property type="term" value="F:DNA binding"/>
    <property type="evidence" value="ECO:0007669"/>
    <property type="project" value="UniProtKB-KW"/>
</dbReference>
<dbReference type="GO" id="GO:0003723">
    <property type="term" value="F:RNA binding"/>
    <property type="evidence" value="ECO:0007669"/>
    <property type="project" value="UniProtKB-UniRule"/>
</dbReference>
<comment type="subcellular location">
    <subcellularLocation>
        <location evidence="1">Cytoplasm</location>
    </subcellularLocation>
    <subcellularLocation>
        <location evidence="1">Nucleus</location>
        <location evidence="1">Nucleolus</location>
    </subcellularLocation>
    <subcellularLocation>
        <location evidence="1">Nucleus</location>
    </subcellularLocation>
</comment>
<dbReference type="GO" id="GO:0005730">
    <property type="term" value="C:nucleolus"/>
    <property type="evidence" value="ECO:0007669"/>
    <property type="project" value="UniProtKB-SubCell"/>
</dbReference>
<accession>A0A1I7RSG3</accession>
<sequence length="162" mass="18706">MGDSCIPKPVIANIKKFAQSLNELEKSIAKLIKITREQKEKMTHLEKAKLDLTIVSLVNSLYFLHSTTLGKNPQDEDAVGVEFRRWKEVKDRLQQLEDAHLRPQIDKSAAKSFVRNALFDVDDYNRLKDKLNDAGVDFGEEDPEYEEDEEEYDAMGRPDDDY</sequence>
<comment type="function">
    <text evidence="1">Plays a role in the recruitment of the exosome to pre-rRNA to mediate the 3'-5' end processing of the 5.8S rRNA.</text>
</comment>
<evidence type="ECO:0000256" key="1">
    <source>
        <dbReference type="RuleBase" id="RU368003"/>
    </source>
</evidence>
<dbReference type="Proteomes" id="UP000582659">
    <property type="component" value="Unassembled WGS sequence"/>
</dbReference>
<evidence type="ECO:0000313" key="6">
    <source>
        <dbReference type="Proteomes" id="UP000095284"/>
    </source>
</evidence>
<dbReference type="Proteomes" id="UP000659654">
    <property type="component" value="Unassembled WGS sequence"/>
</dbReference>
<evidence type="ECO:0000256" key="2">
    <source>
        <dbReference type="SAM" id="Coils"/>
    </source>
</evidence>
<comment type="similarity">
    <text evidence="1">Belongs to the C1D family.</text>
</comment>
<dbReference type="GO" id="GO:0000460">
    <property type="term" value="P:maturation of 5.8S rRNA"/>
    <property type="evidence" value="ECO:0007669"/>
    <property type="project" value="TreeGrafter"/>
</dbReference>
<reference evidence="8" key="1">
    <citation type="submission" date="2016-11" db="UniProtKB">
        <authorList>
            <consortium name="WormBaseParasite"/>
        </authorList>
    </citation>
    <scope>IDENTIFICATION</scope>
</reference>
<feature type="region of interest" description="Disordered" evidence="3">
    <location>
        <begin position="133"/>
        <end position="162"/>
    </location>
</feature>
<name>A0A1I7RSG3_BURXY</name>
<dbReference type="GO" id="GO:0000178">
    <property type="term" value="C:exosome (RNase complex)"/>
    <property type="evidence" value="ECO:0007669"/>
    <property type="project" value="TreeGrafter"/>
</dbReference>
<keyword evidence="1" id="KW-0963">Cytoplasm</keyword>
<feature type="compositionally biased region" description="Acidic residues" evidence="3">
    <location>
        <begin position="138"/>
        <end position="153"/>
    </location>
</feature>
<evidence type="ECO:0000313" key="5">
    <source>
        <dbReference type="EMBL" id="CAG9122971.1"/>
    </source>
</evidence>
<dbReference type="EMBL" id="CAJFCV020000005">
    <property type="protein sequence ID" value="CAG9122971.1"/>
    <property type="molecule type" value="Genomic_DNA"/>
</dbReference>
<evidence type="ECO:0000313" key="7">
    <source>
        <dbReference type="Proteomes" id="UP000659654"/>
    </source>
</evidence>
<keyword evidence="7" id="KW-1185">Reference proteome</keyword>
<organism evidence="6 8">
    <name type="scientific">Bursaphelenchus xylophilus</name>
    <name type="common">Pinewood nematode worm</name>
    <name type="synonym">Aphelenchoides xylophilus</name>
    <dbReference type="NCBI Taxonomy" id="6326"/>
    <lineage>
        <taxon>Eukaryota</taxon>
        <taxon>Metazoa</taxon>
        <taxon>Ecdysozoa</taxon>
        <taxon>Nematoda</taxon>
        <taxon>Chromadorea</taxon>
        <taxon>Rhabditida</taxon>
        <taxon>Tylenchina</taxon>
        <taxon>Tylenchomorpha</taxon>
        <taxon>Aphelenchoidea</taxon>
        <taxon>Aphelenchoididae</taxon>
        <taxon>Bursaphelenchus</taxon>
    </lineage>
</organism>
<proteinExistence type="inferred from homology"/>